<dbReference type="STRING" id="37659.GCA_000703125_00070"/>
<dbReference type="Pfam" id="PF00697">
    <property type="entry name" value="PRAI"/>
    <property type="match status" value="1"/>
</dbReference>
<organism evidence="12 13">
    <name type="scientific">Clostridium algidicarnis DSM 15099</name>
    <dbReference type="NCBI Taxonomy" id="1121295"/>
    <lineage>
        <taxon>Bacteria</taxon>
        <taxon>Bacillati</taxon>
        <taxon>Bacillota</taxon>
        <taxon>Clostridia</taxon>
        <taxon>Eubacteriales</taxon>
        <taxon>Clostridiaceae</taxon>
        <taxon>Clostridium</taxon>
    </lineage>
</organism>
<dbReference type="GO" id="GO:0004640">
    <property type="term" value="F:phosphoribosylanthranilate isomerase activity"/>
    <property type="evidence" value="ECO:0007669"/>
    <property type="project" value="UniProtKB-UniRule"/>
</dbReference>
<dbReference type="InterPro" id="IPR044643">
    <property type="entry name" value="TrpF_fam"/>
</dbReference>
<keyword evidence="9 10" id="KW-0413">Isomerase</keyword>
<protein>
    <recommendedName>
        <fullName evidence="5 10">N-(5'-phosphoribosyl)anthranilate isomerase</fullName>
        <shortName evidence="10">PRAI</shortName>
        <ecNumber evidence="4 10">5.3.1.24</ecNumber>
    </recommendedName>
</protein>
<evidence type="ECO:0000256" key="10">
    <source>
        <dbReference type="HAMAP-Rule" id="MF_00135"/>
    </source>
</evidence>
<comment type="catalytic activity">
    <reaction evidence="1 10">
        <text>N-(5-phospho-beta-D-ribosyl)anthranilate = 1-(2-carboxyphenylamino)-1-deoxy-D-ribulose 5-phosphate</text>
        <dbReference type="Rhea" id="RHEA:21540"/>
        <dbReference type="ChEBI" id="CHEBI:18277"/>
        <dbReference type="ChEBI" id="CHEBI:58613"/>
        <dbReference type="EC" id="5.3.1.24"/>
    </reaction>
</comment>
<evidence type="ECO:0000313" key="12">
    <source>
        <dbReference type="EMBL" id="PPK49360.1"/>
    </source>
</evidence>
<proteinExistence type="inferred from homology"/>
<keyword evidence="8 10" id="KW-0057">Aromatic amino acid biosynthesis</keyword>
<dbReference type="RefSeq" id="WP_104408779.1">
    <property type="nucleotide sequence ID" value="NZ_PTIS01000001.1"/>
</dbReference>
<dbReference type="OrthoDB" id="9786954at2"/>
<evidence type="ECO:0000259" key="11">
    <source>
        <dbReference type="Pfam" id="PF00697"/>
    </source>
</evidence>
<dbReference type="PANTHER" id="PTHR42894:SF1">
    <property type="entry name" value="N-(5'-PHOSPHORIBOSYL)ANTHRANILATE ISOMERASE"/>
    <property type="match status" value="1"/>
</dbReference>
<dbReference type="InterPro" id="IPR011060">
    <property type="entry name" value="RibuloseP-bd_barrel"/>
</dbReference>
<dbReference type="HAMAP" id="MF_00135">
    <property type="entry name" value="PRAI"/>
    <property type="match status" value="1"/>
</dbReference>
<evidence type="ECO:0000256" key="5">
    <source>
        <dbReference type="ARBA" id="ARBA00022272"/>
    </source>
</evidence>
<name>A0A2S6G0N8_9CLOT</name>
<dbReference type="FunFam" id="3.20.20.70:FF:000075">
    <property type="entry name" value="Tryptophan biosynthesis protein TRP1"/>
    <property type="match status" value="1"/>
</dbReference>
<dbReference type="SUPFAM" id="SSF51366">
    <property type="entry name" value="Ribulose-phoshate binding barrel"/>
    <property type="match status" value="1"/>
</dbReference>
<comment type="pathway">
    <text evidence="2 10">Amino-acid biosynthesis; L-tryptophan biosynthesis; L-tryptophan from chorismate: step 3/5.</text>
</comment>
<evidence type="ECO:0000256" key="2">
    <source>
        <dbReference type="ARBA" id="ARBA00004664"/>
    </source>
</evidence>
<dbReference type="UniPathway" id="UPA00035">
    <property type="reaction ID" value="UER00042"/>
</dbReference>
<evidence type="ECO:0000256" key="8">
    <source>
        <dbReference type="ARBA" id="ARBA00023141"/>
    </source>
</evidence>
<reference evidence="12 13" key="1">
    <citation type="submission" date="2018-02" db="EMBL/GenBank/DDBJ databases">
        <title>Genomic Encyclopedia of Archaeal and Bacterial Type Strains, Phase II (KMG-II): from individual species to whole genera.</title>
        <authorList>
            <person name="Goeker M."/>
        </authorList>
    </citation>
    <scope>NUCLEOTIDE SEQUENCE [LARGE SCALE GENOMIC DNA]</scope>
    <source>
        <strain evidence="12 13">DSM 15099</strain>
    </source>
</reference>
<dbReference type="Proteomes" id="UP000239863">
    <property type="component" value="Unassembled WGS sequence"/>
</dbReference>
<dbReference type="InterPro" id="IPR001240">
    <property type="entry name" value="PRAI_dom"/>
</dbReference>
<evidence type="ECO:0000256" key="1">
    <source>
        <dbReference type="ARBA" id="ARBA00001164"/>
    </source>
</evidence>
<dbReference type="Gene3D" id="3.20.20.70">
    <property type="entry name" value="Aldolase class I"/>
    <property type="match status" value="1"/>
</dbReference>
<evidence type="ECO:0000256" key="3">
    <source>
        <dbReference type="ARBA" id="ARBA00007571"/>
    </source>
</evidence>
<comment type="caution">
    <text evidence="12">The sequence shown here is derived from an EMBL/GenBank/DDBJ whole genome shotgun (WGS) entry which is preliminary data.</text>
</comment>
<dbReference type="PANTHER" id="PTHR42894">
    <property type="entry name" value="N-(5'-PHOSPHORIBOSYL)ANTHRANILATE ISOMERASE"/>
    <property type="match status" value="1"/>
</dbReference>
<accession>A0A2S6G0N8</accession>
<dbReference type="EC" id="5.3.1.24" evidence="4 10"/>
<comment type="similarity">
    <text evidence="3 10">Belongs to the TrpF family.</text>
</comment>
<evidence type="ECO:0000256" key="7">
    <source>
        <dbReference type="ARBA" id="ARBA00022822"/>
    </source>
</evidence>
<dbReference type="CDD" id="cd00405">
    <property type="entry name" value="PRAI"/>
    <property type="match status" value="1"/>
</dbReference>
<keyword evidence="7 10" id="KW-0822">Tryptophan biosynthesis</keyword>
<sequence>MVEIKICGLRRAEDIDYANILKPEYIGFVFAKSKRQIDPYVARQLIGGLDKSIKKVGVFLNHSIKEVKEIERLCNLDVLQFHGDEDIEYCNNFETEVWKAFLIKDEKSLELLEKYKVSKYVLDTYIEGAAGGTGQQFNWKLATTIGKTKSIVLAGGLFPENIKKAIEIVKPAIVDVSSGVETNGVKDFEKIKQLIKKIRG</sequence>
<gene>
    <name evidence="10" type="primary">trpF</name>
    <name evidence="12" type="ORF">BD821_10119</name>
</gene>
<dbReference type="InterPro" id="IPR013785">
    <property type="entry name" value="Aldolase_TIM"/>
</dbReference>
<evidence type="ECO:0000313" key="13">
    <source>
        <dbReference type="Proteomes" id="UP000239863"/>
    </source>
</evidence>
<dbReference type="GO" id="GO:0000162">
    <property type="term" value="P:L-tryptophan biosynthetic process"/>
    <property type="evidence" value="ECO:0007669"/>
    <property type="project" value="UniProtKB-UniRule"/>
</dbReference>
<evidence type="ECO:0000256" key="9">
    <source>
        <dbReference type="ARBA" id="ARBA00023235"/>
    </source>
</evidence>
<evidence type="ECO:0000256" key="6">
    <source>
        <dbReference type="ARBA" id="ARBA00022605"/>
    </source>
</evidence>
<feature type="domain" description="N-(5'phosphoribosyl) anthranilate isomerase (PRAI)" evidence="11">
    <location>
        <begin position="4"/>
        <end position="196"/>
    </location>
</feature>
<dbReference type="AlphaFoldDB" id="A0A2S6G0N8"/>
<keyword evidence="6 10" id="KW-0028">Amino-acid biosynthesis</keyword>
<evidence type="ECO:0000256" key="4">
    <source>
        <dbReference type="ARBA" id="ARBA00012572"/>
    </source>
</evidence>
<dbReference type="EMBL" id="PTIS01000001">
    <property type="protein sequence ID" value="PPK49360.1"/>
    <property type="molecule type" value="Genomic_DNA"/>
</dbReference>